<keyword evidence="2" id="KW-0560">Oxidoreductase</keyword>
<protein>
    <submittedName>
        <fullName evidence="5">Nitroreductase family protein</fullName>
    </submittedName>
</protein>
<feature type="compositionally biased region" description="Basic and acidic residues" evidence="3">
    <location>
        <begin position="166"/>
        <end position="182"/>
    </location>
</feature>
<organism evidence="5 6">
    <name type="scientific">Salinibacillus aidingensis</name>
    <dbReference type="NCBI Taxonomy" id="237684"/>
    <lineage>
        <taxon>Bacteria</taxon>
        <taxon>Bacillati</taxon>
        <taxon>Bacillota</taxon>
        <taxon>Bacilli</taxon>
        <taxon>Bacillales</taxon>
        <taxon>Bacillaceae</taxon>
        <taxon>Salinibacillus</taxon>
    </lineage>
</organism>
<evidence type="ECO:0000259" key="4">
    <source>
        <dbReference type="Pfam" id="PF00881"/>
    </source>
</evidence>
<name>A0ABN1BA42_9BACI</name>
<dbReference type="PANTHER" id="PTHR43673:SF10">
    <property type="entry name" value="NADH DEHYDROGENASE_NAD(P)H NITROREDUCTASE XCC3605-RELATED"/>
    <property type="match status" value="1"/>
</dbReference>
<keyword evidence="6" id="KW-1185">Reference proteome</keyword>
<gene>
    <name evidence="5" type="ORF">GCM10008986_18390</name>
</gene>
<dbReference type="CDD" id="cd02138">
    <property type="entry name" value="TdsD-like"/>
    <property type="match status" value="1"/>
</dbReference>
<accession>A0ABN1BA42</accession>
<evidence type="ECO:0000256" key="3">
    <source>
        <dbReference type="SAM" id="MobiDB-lite"/>
    </source>
</evidence>
<dbReference type="PANTHER" id="PTHR43673">
    <property type="entry name" value="NAD(P)H NITROREDUCTASE YDGI-RELATED"/>
    <property type="match status" value="1"/>
</dbReference>
<dbReference type="SUPFAM" id="SSF55469">
    <property type="entry name" value="FMN-dependent nitroreductase-like"/>
    <property type="match status" value="1"/>
</dbReference>
<comment type="caution">
    <text evidence="5">The sequence shown here is derived from an EMBL/GenBank/DDBJ whole genome shotgun (WGS) entry which is preliminary data.</text>
</comment>
<dbReference type="Proteomes" id="UP001500880">
    <property type="component" value="Unassembled WGS sequence"/>
</dbReference>
<proteinExistence type="inferred from homology"/>
<dbReference type="Gene3D" id="3.40.109.10">
    <property type="entry name" value="NADH Oxidase"/>
    <property type="match status" value="1"/>
</dbReference>
<dbReference type="Pfam" id="PF00881">
    <property type="entry name" value="Nitroreductase"/>
    <property type="match status" value="1"/>
</dbReference>
<evidence type="ECO:0000256" key="2">
    <source>
        <dbReference type="ARBA" id="ARBA00023002"/>
    </source>
</evidence>
<feature type="region of interest" description="Disordered" evidence="3">
    <location>
        <begin position="161"/>
        <end position="190"/>
    </location>
</feature>
<evidence type="ECO:0000313" key="5">
    <source>
        <dbReference type="EMBL" id="GAA0492384.1"/>
    </source>
</evidence>
<dbReference type="InterPro" id="IPR000415">
    <property type="entry name" value="Nitroreductase-like"/>
</dbReference>
<comment type="similarity">
    <text evidence="1">Belongs to the nitroreductase family.</text>
</comment>
<feature type="domain" description="Nitroreductase" evidence="4">
    <location>
        <begin position="22"/>
        <end position="80"/>
    </location>
</feature>
<dbReference type="InterPro" id="IPR029479">
    <property type="entry name" value="Nitroreductase"/>
</dbReference>
<dbReference type="EMBL" id="BAAADO010000003">
    <property type="protein sequence ID" value="GAA0492384.1"/>
    <property type="molecule type" value="Genomic_DNA"/>
</dbReference>
<sequence>MSTTDMKYQRKADYDIDPIYLDRWSPRSFLEKEVPEEVLMSLFEAARWAPSAMNMQPWRFIVARNQEDRDKFHSFIMEGNLKWCKTAPVLTVIISDKQDGSHAFDAGAAWGFLALEAARKGLITHPMGGFHKDKAREVLNIPDEYDIQALLAIGYQGDKSTLPADLQDREQPSDRRPIKESIFEGSFTHS</sequence>
<evidence type="ECO:0000313" key="6">
    <source>
        <dbReference type="Proteomes" id="UP001500880"/>
    </source>
</evidence>
<evidence type="ECO:0000256" key="1">
    <source>
        <dbReference type="ARBA" id="ARBA00007118"/>
    </source>
</evidence>
<reference evidence="5 6" key="1">
    <citation type="journal article" date="2019" name="Int. J. Syst. Evol. Microbiol.">
        <title>The Global Catalogue of Microorganisms (GCM) 10K type strain sequencing project: providing services to taxonomists for standard genome sequencing and annotation.</title>
        <authorList>
            <consortium name="The Broad Institute Genomics Platform"/>
            <consortium name="The Broad Institute Genome Sequencing Center for Infectious Disease"/>
            <person name="Wu L."/>
            <person name="Ma J."/>
        </authorList>
    </citation>
    <scope>NUCLEOTIDE SEQUENCE [LARGE SCALE GENOMIC DNA]</scope>
    <source>
        <strain evidence="5 6">JCM 12389</strain>
    </source>
</reference>
<dbReference type="RefSeq" id="WP_343839977.1">
    <property type="nucleotide sequence ID" value="NZ_BAAADO010000003.1"/>
</dbReference>